<proteinExistence type="predicted"/>
<dbReference type="InterPro" id="IPR011049">
    <property type="entry name" value="Serralysin-like_metalloprot_C"/>
</dbReference>
<name>A0ABV4NGE1_9VIBR</name>
<dbReference type="InterPro" id="IPR040853">
    <property type="entry name" value="RapA2_cadherin-like"/>
</dbReference>
<dbReference type="Pfam" id="PF17803">
    <property type="entry name" value="Cadherin_4"/>
    <property type="match status" value="1"/>
</dbReference>
<comment type="subcellular location">
    <subcellularLocation>
        <location evidence="1">Secreted</location>
    </subcellularLocation>
</comment>
<protein>
    <submittedName>
        <fullName evidence="5">Ig-like domain-containing protein</fullName>
    </submittedName>
</protein>
<dbReference type="InterPro" id="IPR041498">
    <property type="entry name" value="Big_6"/>
</dbReference>
<accession>A0ABV4NGE1</accession>
<comment type="caution">
    <text evidence="5">The sequence shown here is derived from an EMBL/GenBank/DDBJ whole genome shotgun (WGS) entry which is preliminary data.</text>
</comment>
<evidence type="ECO:0000313" key="6">
    <source>
        <dbReference type="Proteomes" id="UP001570417"/>
    </source>
</evidence>
<evidence type="ECO:0000313" key="5">
    <source>
        <dbReference type="EMBL" id="MFA0570267.1"/>
    </source>
</evidence>
<gene>
    <name evidence="5" type="ORF">AB4566_18540</name>
</gene>
<feature type="domain" description="VWFA" evidence="4">
    <location>
        <begin position="1121"/>
        <end position="1319"/>
    </location>
</feature>
<dbReference type="EMBL" id="JBFRUW010000074">
    <property type="protein sequence ID" value="MFA0570267.1"/>
    <property type="molecule type" value="Genomic_DNA"/>
</dbReference>
<dbReference type="PROSITE" id="PS00330">
    <property type="entry name" value="HEMOLYSIN_CALCIUM"/>
    <property type="match status" value="3"/>
</dbReference>
<dbReference type="PANTHER" id="PTHR38340">
    <property type="entry name" value="S-LAYER PROTEIN"/>
    <property type="match status" value="1"/>
</dbReference>
<dbReference type="InterPro" id="IPR050557">
    <property type="entry name" value="RTX_toxin/Mannuronan_C5-epim"/>
</dbReference>
<reference evidence="5 6" key="1">
    <citation type="journal article" date="2024" name="ISME J.">
        <title>Tailless and filamentous prophages are predominant in marine Vibrio.</title>
        <authorList>
            <person name="Steensen K."/>
            <person name="Seneca J."/>
            <person name="Bartlau N."/>
            <person name="Yu X.A."/>
            <person name="Hussain F.A."/>
            <person name="Polz M.F."/>
        </authorList>
    </citation>
    <scope>NUCLEOTIDE SEQUENCE [LARGE SCALE GENOMIC DNA]</scope>
    <source>
        <strain evidence="5 6">10N.222.51.A1</strain>
    </source>
</reference>
<dbReference type="RefSeq" id="WP_372267670.1">
    <property type="nucleotide sequence ID" value="NZ_JBFRUW010000074.1"/>
</dbReference>
<dbReference type="InterPro" id="IPR001343">
    <property type="entry name" value="Hemolysn_Ca-bd"/>
</dbReference>
<evidence type="ECO:0000256" key="3">
    <source>
        <dbReference type="ARBA" id="ARBA00022837"/>
    </source>
</evidence>
<dbReference type="PANTHER" id="PTHR38340:SF1">
    <property type="entry name" value="S-LAYER PROTEIN"/>
    <property type="match status" value="1"/>
</dbReference>
<dbReference type="Gene3D" id="3.40.50.410">
    <property type="entry name" value="von Willebrand factor, type A domain"/>
    <property type="match status" value="1"/>
</dbReference>
<keyword evidence="2" id="KW-0964">Secreted</keyword>
<dbReference type="InterPro" id="IPR036465">
    <property type="entry name" value="vWFA_dom_sf"/>
</dbReference>
<dbReference type="Pfam" id="PF00353">
    <property type="entry name" value="HemolysinCabind"/>
    <property type="match status" value="3"/>
</dbReference>
<dbReference type="InterPro" id="IPR013783">
    <property type="entry name" value="Ig-like_fold"/>
</dbReference>
<organism evidence="5 6">
    <name type="scientific">Vibrio gallaecicus</name>
    <dbReference type="NCBI Taxonomy" id="552386"/>
    <lineage>
        <taxon>Bacteria</taxon>
        <taxon>Pseudomonadati</taxon>
        <taxon>Pseudomonadota</taxon>
        <taxon>Gammaproteobacteria</taxon>
        <taxon>Vibrionales</taxon>
        <taxon>Vibrionaceae</taxon>
        <taxon>Vibrio</taxon>
    </lineage>
</organism>
<dbReference type="SUPFAM" id="SSF51120">
    <property type="entry name" value="beta-Roll"/>
    <property type="match status" value="1"/>
</dbReference>
<dbReference type="InterPro" id="IPR002035">
    <property type="entry name" value="VWF_A"/>
</dbReference>
<dbReference type="Pfam" id="PF17936">
    <property type="entry name" value="Big_6"/>
    <property type="match status" value="1"/>
</dbReference>
<dbReference type="InterPro" id="IPR018511">
    <property type="entry name" value="Hemolysin-typ_Ca-bd_CS"/>
</dbReference>
<dbReference type="CDD" id="cd00198">
    <property type="entry name" value="vWFA"/>
    <property type="match status" value="1"/>
</dbReference>
<dbReference type="PRINTS" id="PR00313">
    <property type="entry name" value="CABNDNGRPT"/>
</dbReference>
<dbReference type="Gene3D" id="2.60.40.10">
    <property type="entry name" value="Immunoglobulins"/>
    <property type="match status" value="2"/>
</dbReference>
<keyword evidence="3" id="KW-0106">Calcium</keyword>
<dbReference type="Proteomes" id="UP001570417">
    <property type="component" value="Unassembled WGS sequence"/>
</dbReference>
<keyword evidence="6" id="KW-1185">Reference proteome</keyword>
<dbReference type="SUPFAM" id="SSF53300">
    <property type="entry name" value="vWA-like"/>
    <property type="match status" value="1"/>
</dbReference>
<evidence type="ECO:0000256" key="1">
    <source>
        <dbReference type="ARBA" id="ARBA00004613"/>
    </source>
</evidence>
<dbReference type="Gene3D" id="2.150.10.10">
    <property type="entry name" value="Serralysin-like metalloprotease, C-terminal"/>
    <property type="match status" value="1"/>
</dbReference>
<evidence type="ECO:0000256" key="2">
    <source>
        <dbReference type="ARBA" id="ARBA00022525"/>
    </source>
</evidence>
<dbReference type="PROSITE" id="PS50234">
    <property type="entry name" value="VWFA"/>
    <property type="match status" value="1"/>
</dbReference>
<sequence length="1615" mass="170389">MDTTAGAGIDIDQVTGDGIVNAEEASSDQEITGKVSGDASEGDIVHIYLGVGGSKVLIGSTEVLADNTFKLVTHGSNLVMPNPADLTATVTGSDDAGNDFVASNTERYFVFTDIPESPVITNISDDSAASNYSEVTLGGTGEPGSTILLFDEDNNQVNVAPITVDNDGNWTTDISNLVSTSVNDNEFFTAKQVDNYGNTSEASNTVHYYHGDASIAVQEATDDFVLLGEGDDQFNATEDDIDNRLVVDGGAGTDTAVFDFSLDSTSVTLNADGSVSITENNGDVNTFIEFENFNFTDGGKTVEELFAPSVVIVKDEDDIINSDRSVVSYNVSLPAGAVVGATLTVQVEGQQIETKVLTQADINSGSLSFDVDMGTVVDGELNIVAELTYQDQPAGTQFIGSDALSTNIDPSASSFSVDLGTEQSAQFMFDSHVSDAEDDLSSTDNKDVQLAIIDLPELGSLYVVDGDTRTLVDENTVLTEDTQIEYVLDETINSDLSFDASEDFNNISGSETTYTLGSGVIISGGRFDGDRPDSSSTLTPETLHYDNVVNESGLGVGDKELDVSTKDYISIDFTQVGDSNATEVTVTEVNIDFGSVWAHYADNNDADAEIQVILFKDGVQVGNDPYIFDDDTNSAVYDGSGEFTANIQLDGGFDEIRVYTVNGDQSNGSNSNITLQGVEVVDAIVSEKITYEATDSDKGTDTGVITISTSSTQDSTNKAPVLNDSQFDASNEDQVVSLSLDKLNITDADGDQTFITDVKVDPSYGSVQLVIDSEGEVTSAEFTPASDKHFDSVPFTVTVSDGVKSTEGTATLAVNAVADKPNVTVVFGDASNVVISDALHTKLVNANANTSFTESDYAELGHTVMNQYDQKTGTVGNDLIVGSDVSSGDSLIGDANTNPGGTGSDIFVGRDGDDHISGGTGSLDAESAIDTAVYEGNFSEYNLTFVGDTTTLHDWTIIDNLNRDTPESGSTGDKLYQIERLIFADAIVELNEDGTFNVLQDAGFTVTASVADTDGSEYLDEVRISGLPDSAEIVDKDTGNVIGGFVTVGNESVWVIDIVGDTTQHINYDNLAVRDSSGEQLDIDVEVVAVDVNGSTASTSVNVAETNDVMADQGGSVPTTVISLIIDSSGSMASTPSGLSDMRIEYVLQASINLLQNVDSQEGSEKVWVQLIDFDSNATNTGWKTVTEAIAILTTAQEKVDERNYNGIFDAQGGTDYEDGVEAAIAGYNTNPVSNLSSDDTNGVVYFLSDGRNYGDWDSDTNTDWDNFIADKDVTAVGVGSSDNVPASGLKEVAGNNGKVVYIPDSLITTELPKLRPTIGIAGSLLLSLSGLDAAAVVIDETKASVIQKVDTDGNTINLPTGLTFAKDTVGNELVVDIVYGEFRIAQDGSYYFQPSSGVTEIETGKAVAFEILVTVEDSQGVQSQQLITLNISPNGEVNAVPTSSFNASTGDDQFQGTEQDDIILGHAGNDVLLGAAGDDILLGGDGSDILIGGLGDDILTGGDGDDIFKWVDEPLNNHQDVITDFEVGSDRIDLSELLHDDNTMDEVLGRLTARISDDSQDLEITVTNDQGSQTIVLQGQASNLSGLDTDNSGTFTSDELTNLVNSLMTNLPTS</sequence>
<evidence type="ECO:0000259" key="4">
    <source>
        <dbReference type="PROSITE" id="PS50234"/>
    </source>
</evidence>